<feature type="domain" description="BACON" evidence="1">
    <location>
        <begin position="59"/>
        <end position="116"/>
    </location>
</feature>
<gene>
    <name evidence="2" type="ORF">FHW36_107264</name>
</gene>
<dbReference type="Gene3D" id="2.60.40.10">
    <property type="entry name" value="Immunoglobulins"/>
    <property type="match status" value="1"/>
</dbReference>
<evidence type="ECO:0000313" key="3">
    <source>
        <dbReference type="Proteomes" id="UP000320811"/>
    </source>
</evidence>
<comment type="caution">
    <text evidence="2">The sequence shown here is derived from an EMBL/GenBank/DDBJ whole genome shotgun (WGS) entry which is preliminary data.</text>
</comment>
<protein>
    <submittedName>
        <fullName evidence="2">All-beta uncharacterized protein</fullName>
    </submittedName>
</protein>
<dbReference type="InterPro" id="IPR024361">
    <property type="entry name" value="BACON"/>
</dbReference>
<dbReference type="Proteomes" id="UP000320811">
    <property type="component" value="Unassembled WGS sequence"/>
</dbReference>
<keyword evidence="3" id="KW-1185">Reference proteome</keyword>
<dbReference type="EMBL" id="VIWO01000007">
    <property type="protein sequence ID" value="TWF37336.1"/>
    <property type="molecule type" value="Genomic_DNA"/>
</dbReference>
<dbReference type="RefSeq" id="WP_145672369.1">
    <property type="nucleotide sequence ID" value="NZ_VIWO01000007.1"/>
</dbReference>
<reference evidence="2 3" key="1">
    <citation type="submission" date="2019-06" db="EMBL/GenBank/DDBJ databases">
        <title>Sorghum-associated microbial communities from plants grown in Nebraska, USA.</title>
        <authorList>
            <person name="Schachtman D."/>
        </authorList>
    </citation>
    <scope>NUCLEOTIDE SEQUENCE [LARGE SCALE GENOMIC DNA]</scope>
    <source>
        <strain evidence="2 3">1209</strain>
    </source>
</reference>
<evidence type="ECO:0000313" key="2">
    <source>
        <dbReference type="EMBL" id="TWF37336.1"/>
    </source>
</evidence>
<evidence type="ECO:0000259" key="1">
    <source>
        <dbReference type="Pfam" id="PF13004"/>
    </source>
</evidence>
<dbReference type="CDD" id="cd14948">
    <property type="entry name" value="BACON"/>
    <property type="match status" value="1"/>
</dbReference>
<name>A0A561PGU5_9BACT</name>
<dbReference type="Pfam" id="PF13004">
    <property type="entry name" value="BACON"/>
    <property type="match status" value="1"/>
</dbReference>
<dbReference type="OrthoDB" id="678858at2"/>
<dbReference type="AlphaFoldDB" id="A0A561PGU5"/>
<dbReference type="InterPro" id="IPR013783">
    <property type="entry name" value="Ig-like_fold"/>
</dbReference>
<organism evidence="2 3">
    <name type="scientific">Chitinophaga polysaccharea</name>
    <dbReference type="NCBI Taxonomy" id="1293035"/>
    <lineage>
        <taxon>Bacteria</taxon>
        <taxon>Pseudomonadati</taxon>
        <taxon>Bacteroidota</taxon>
        <taxon>Chitinophagia</taxon>
        <taxon>Chitinophagales</taxon>
        <taxon>Chitinophagaceae</taxon>
        <taxon>Chitinophaga</taxon>
    </lineage>
</organism>
<sequence length="119" mass="12739">MKHLMYILLVISLMSCGKDKQPVKPQPSPFSAVLENNANTFPASGGTANIVISAGADGWWITLPASNWCNVGRLYGSGDVKVPVTIKPNTSGAKRNITITVKPTFNLSPVTLTVEQLNQ</sequence>
<proteinExistence type="predicted"/>
<accession>A0A561PGU5</accession>
<dbReference type="PROSITE" id="PS51257">
    <property type="entry name" value="PROKAR_LIPOPROTEIN"/>
    <property type="match status" value="1"/>
</dbReference>